<dbReference type="GO" id="GO:0004803">
    <property type="term" value="F:transposase activity"/>
    <property type="evidence" value="ECO:0007669"/>
    <property type="project" value="InterPro"/>
</dbReference>
<evidence type="ECO:0000259" key="1">
    <source>
        <dbReference type="SMART" id="SM01321"/>
    </source>
</evidence>
<evidence type="ECO:0000313" key="3">
    <source>
        <dbReference type="Proteomes" id="UP001304300"/>
    </source>
</evidence>
<dbReference type="PANTHER" id="PTHR36966:SF1">
    <property type="entry name" value="REP-ASSOCIATED TYROSINE TRANSPOSASE"/>
    <property type="match status" value="1"/>
</dbReference>
<evidence type="ECO:0000313" key="2">
    <source>
        <dbReference type="EMBL" id="WOO41657.1"/>
    </source>
</evidence>
<dbReference type="InterPro" id="IPR052715">
    <property type="entry name" value="RAYT_transposase"/>
</dbReference>
<dbReference type="Gene3D" id="3.30.70.1290">
    <property type="entry name" value="Transposase IS200-like"/>
    <property type="match status" value="1"/>
</dbReference>
<dbReference type="PANTHER" id="PTHR36966">
    <property type="entry name" value="REP-ASSOCIATED TYROSINE TRANSPOSASE"/>
    <property type="match status" value="1"/>
</dbReference>
<gene>
    <name evidence="2" type="ORF">RZN69_01055</name>
</gene>
<dbReference type="Proteomes" id="UP001304300">
    <property type="component" value="Chromosome"/>
</dbReference>
<dbReference type="RefSeq" id="WP_317834141.1">
    <property type="nucleotide sequence ID" value="NZ_CP136920.1"/>
</dbReference>
<sequence length="153" mass="17890">MQQAKRKNLYHTVPDWVKDGSYFFITINCQVRSRAQLTRPDTATALFKSIAKLHANHTWWCHLCLLMPDHLHALIAFAPHETMKDCIARYKSYQARKSGIVWQDGFFDHRIRNDVAFLEKASYIRQNPVRAGLCKTSGDWPYIWPNTSKEEAH</sequence>
<feature type="domain" description="Transposase IS200-like" evidence="1">
    <location>
        <begin position="18"/>
        <end position="127"/>
    </location>
</feature>
<protein>
    <submittedName>
        <fullName evidence="2">Transposase</fullName>
    </submittedName>
</protein>
<accession>A0AAQ3QW92</accession>
<organism evidence="2 3">
    <name type="scientific">Rubellicoccus peritrichatus</name>
    <dbReference type="NCBI Taxonomy" id="3080537"/>
    <lineage>
        <taxon>Bacteria</taxon>
        <taxon>Pseudomonadati</taxon>
        <taxon>Verrucomicrobiota</taxon>
        <taxon>Opitutia</taxon>
        <taxon>Puniceicoccales</taxon>
        <taxon>Cerasicoccaceae</taxon>
        <taxon>Rubellicoccus</taxon>
    </lineage>
</organism>
<keyword evidence="3" id="KW-1185">Reference proteome</keyword>
<dbReference type="NCBIfam" id="NF047646">
    <property type="entry name" value="REP_Tyr_transpos"/>
    <property type="match status" value="1"/>
</dbReference>
<dbReference type="InterPro" id="IPR036515">
    <property type="entry name" value="Transposase_17_sf"/>
</dbReference>
<reference evidence="2 3" key="1">
    <citation type="submission" date="2023-10" db="EMBL/GenBank/DDBJ databases">
        <title>Rubellicoccus peritrichatus gen. nov., sp. nov., isolated from an algae of coral reef tank.</title>
        <authorList>
            <person name="Luo J."/>
        </authorList>
    </citation>
    <scope>NUCLEOTIDE SEQUENCE [LARGE SCALE GENOMIC DNA]</scope>
    <source>
        <strain evidence="2 3">CR14</strain>
    </source>
</reference>
<dbReference type="SUPFAM" id="SSF143422">
    <property type="entry name" value="Transposase IS200-like"/>
    <property type="match status" value="1"/>
</dbReference>
<proteinExistence type="predicted"/>
<dbReference type="Pfam" id="PF01797">
    <property type="entry name" value="Y1_Tnp"/>
    <property type="match status" value="1"/>
</dbReference>
<dbReference type="InterPro" id="IPR002686">
    <property type="entry name" value="Transposase_17"/>
</dbReference>
<dbReference type="AlphaFoldDB" id="A0AAQ3QW92"/>
<dbReference type="EMBL" id="CP136920">
    <property type="protein sequence ID" value="WOO41657.1"/>
    <property type="molecule type" value="Genomic_DNA"/>
</dbReference>
<dbReference type="KEGG" id="puo:RZN69_01055"/>
<name>A0AAQ3QW92_9BACT</name>
<dbReference type="GO" id="GO:0043565">
    <property type="term" value="F:sequence-specific DNA binding"/>
    <property type="evidence" value="ECO:0007669"/>
    <property type="project" value="TreeGrafter"/>
</dbReference>
<dbReference type="GO" id="GO:0006313">
    <property type="term" value="P:DNA transposition"/>
    <property type="evidence" value="ECO:0007669"/>
    <property type="project" value="InterPro"/>
</dbReference>
<dbReference type="SMART" id="SM01321">
    <property type="entry name" value="Y1_Tnp"/>
    <property type="match status" value="1"/>
</dbReference>